<keyword evidence="1" id="KW-0472">Membrane</keyword>
<name>A0A4R9JVL4_9LEPT</name>
<evidence type="ECO:0000313" key="3">
    <source>
        <dbReference type="Proteomes" id="UP000297693"/>
    </source>
</evidence>
<keyword evidence="3" id="KW-1185">Reference proteome</keyword>
<dbReference type="Proteomes" id="UP000297693">
    <property type="component" value="Unassembled WGS sequence"/>
</dbReference>
<dbReference type="EMBL" id="RQGD01000046">
    <property type="protein sequence ID" value="TGL56386.1"/>
    <property type="molecule type" value="Genomic_DNA"/>
</dbReference>
<reference evidence="2" key="1">
    <citation type="journal article" date="2019" name="PLoS Negl. Trop. Dis.">
        <title>Revisiting the worldwide diversity of Leptospira species in the environment.</title>
        <authorList>
            <person name="Vincent A.T."/>
            <person name="Schiettekatte O."/>
            <person name="Bourhy P."/>
            <person name="Veyrier F.J."/>
            <person name="Picardeau M."/>
        </authorList>
    </citation>
    <scope>NUCLEOTIDE SEQUENCE [LARGE SCALE GENOMIC DNA]</scope>
    <source>
        <strain evidence="2">201702476</strain>
    </source>
</reference>
<evidence type="ECO:0000313" key="2">
    <source>
        <dbReference type="EMBL" id="TGL56386.1"/>
    </source>
</evidence>
<dbReference type="RefSeq" id="WP_135625247.1">
    <property type="nucleotide sequence ID" value="NZ_RQGD01000046.1"/>
</dbReference>
<organism evidence="2 3">
    <name type="scientific">Leptospira ognonensis</name>
    <dbReference type="NCBI Taxonomy" id="2484945"/>
    <lineage>
        <taxon>Bacteria</taxon>
        <taxon>Pseudomonadati</taxon>
        <taxon>Spirochaetota</taxon>
        <taxon>Spirochaetia</taxon>
        <taxon>Leptospirales</taxon>
        <taxon>Leptospiraceae</taxon>
        <taxon>Leptospira</taxon>
    </lineage>
</organism>
<sequence>MSNLRIVTKLKKMNRYGFFILLSLLNSCILFTMDDRPSEDFSSGGPNIKKIKSIRIEIEEYKPGFRFDVSFLAFLPLVLEAPNEDYSPFDDLDLPRIPIDQSLRLKLKHTLLAQSPNAHIYLEREMDTTKAETLLRIKIERANCTRVMKMYAVSIAGFIFHLFGLPIFQDSCSVSVATLTKNQNASEEKRSTQDASFRITRGVYYNTEPEISKVMYDRMLNAIVTKIAADIM</sequence>
<proteinExistence type="predicted"/>
<dbReference type="AlphaFoldDB" id="A0A4R9JVL4"/>
<gene>
    <name evidence="2" type="ORF">EHQ58_17330</name>
</gene>
<evidence type="ECO:0000256" key="1">
    <source>
        <dbReference type="SAM" id="Phobius"/>
    </source>
</evidence>
<keyword evidence="1" id="KW-1133">Transmembrane helix</keyword>
<keyword evidence="1" id="KW-0812">Transmembrane</keyword>
<protein>
    <submittedName>
        <fullName evidence="2">Uncharacterized protein</fullName>
    </submittedName>
</protein>
<feature type="transmembrane region" description="Helical" evidence="1">
    <location>
        <begin position="16"/>
        <end position="33"/>
    </location>
</feature>
<accession>A0A4R9JVL4</accession>
<comment type="caution">
    <text evidence="2">The sequence shown here is derived from an EMBL/GenBank/DDBJ whole genome shotgun (WGS) entry which is preliminary data.</text>
</comment>